<dbReference type="Proteomes" id="UP000585474">
    <property type="component" value="Unassembled WGS sequence"/>
</dbReference>
<feature type="domain" description="RNase H type-1" evidence="8">
    <location>
        <begin position="1008"/>
        <end position="1148"/>
    </location>
</feature>
<feature type="compositionally biased region" description="Basic and acidic residues" evidence="7">
    <location>
        <begin position="204"/>
        <end position="216"/>
    </location>
</feature>
<feature type="region of interest" description="Disordered" evidence="7">
    <location>
        <begin position="127"/>
        <end position="160"/>
    </location>
</feature>
<evidence type="ECO:0000256" key="1">
    <source>
        <dbReference type="ARBA" id="ARBA00022679"/>
    </source>
</evidence>
<dbReference type="EMBL" id="BJWL01000017">
    <property type="protein sequence ID" value="GFZ05203.1"/>
    <property type="molecule type" value="Genomic_DNA"/>
</dbReference>
<dbReference type="InterPro" id="IPR043502">
    <property type="entry name" value="DNA/RNA_pol_sf"/>
</dbReference>
<evidence type="ECO:0000313" key="10">
    <source>
        <dbReference type="EMBL" id="GFZ05203.1"/>
    </source>
</evidence>
<dbReference type="Pfam" id="PF13456">
    <property type="entry name" value="RVT_3"/>
    <property type="match status" value="1"/>
</dbReference>
<dbReference type="Pfam" id="PF17921">
    <property type="entry name" value="Integrase_H2C2"/>
    <property type="match status" value="1"/>
</dbReference>
<dbReference type="GO" id="GO:0003964">
    <property type="term" value="F:RNA-directed DNA polymerase activity"/>
    <property type="evidence" value="ECO:0007669"/>
    <property type="project" value="UniProtKB-KW"/>
</dbReference>
<dbReference type="InterPro" id="IPR000477">
    <property type="entry name" value="RT_dom"/>
</dbReference>
<evidence type="ECO:0000313" key="11">
    <source>
        <dbReference type="Proteomes" id="UP000585474"/>
    </source>
</evidence>
<feature type="compositionally biased region" description="Polar residues" evidence="7">
    <location>
        <begin position="140"/>
        <end position="157"/>
    </location>
</feature>
<evidence type="ECO:0000259" key="9">
    <source>
        <dbReference type="PROSITE" id="PS50994"/>
    </source>
</evidence>
<feature type="compositionally biased region" description="Low complexity" evidence="7">
    <location>
        <begin position="61"/>
        <end position="73"/>
    </location>
</feature>
<feature type="domain" description="Integrase catalytic" evidence="9">
    <location>
        <begin position="1244"/>
        <end position="1405"/>
    </location>
</feature>
<keyword evidence="1" id="KW-0808">Transferase</keyword>
<protein>
    <submittedName>
        <fullName evidence="10">Uncharacterized protein</fullName>
    </submittedName>
</protein>
<dbReference type="InterPro" id="IPR041588">
    <property type="entry name" value="Integrase_H2C2"/>
</dbReference>
<keyword evidence="6" id="KW-0695">RNA-directed DNA polymerase</keyword>
<comment type="caution">
    <text evidence="10">The sequence shown here is derived from an EMBL/GenBank/DDBJ whole genome shotgun (WGS) entry which is preliminary data.</text>
</comment>
<feature type="region of interest" description="Disordered" evidence="7">
    <location>
        <begin position="194"/>
        <end position="237"/>
    </location>
</feature>
<organism evidence="10 11">
    <name type="scientific">Actinidia rufa</name>
    <dbReference type="NCBI Taxonomy" id="165716"/>
    <lineage>
        <taxon>Eukaryota</taxon>
        <taxon>Viridiplantae</taxon>
        <taxon>Streptophyta</taxon>
        <taxon>Embryophyta</taxon>
        <taxon>Tracheophyta</taxon>
        <taxon>Spermatophyta</taxon>
        <taxon>Magnoliopsida</taxon>
        <taxon>eudicotyledons</taxon>
        <taxon>Gunneridae</taxon>
        <taxon>Pentapetalae</taxon>
        <taxon>asterids</taxon>
        <taxon>Ericales</taxon>
        <taxon>Actinidiaceae</taxon>
        <taxon>Actinidia</taxon>
    </lineage>
</organism>
<evidence type="ECO:0000256" key="4">
    <source>
        <dbReference type="ARBA" id="ARBA00022759"/>
    </source>
</evidence>
<dbReference type="GO" id="GO:0004523">
    <property type="term" value="F:RNA-DNA hybrid ribonuclease activity"/>
    <property type="evidence" value="ECO:0007669"/>
    <property type="project" value="InterPro"/>
</dbReference>
<dbReference type="InterPro" id="IPR043128">
    <property type="entry name" value="Rev_trsase/Diguanyl_cyclase"/>
</dbReference>
<gene>
    <name evidence="10" type="ORF">Acr_17g0007750</name>
</gene>
<proteinExistence type="predicted"/>
<feature type="region of interest" description="Disordered" evidence="7">
    <location>
        <begin position="366"/>
        <end position="397"/>
    </location>
</feature>
<dbReference type="SUPFAM" id="SSF53098">
    <property type="entry name" value="Ribonuclease H-like"/>
    <property type="match status" value="2"/>
</dbReference>
<keyword evidence="5" id="KW-0378">Hydrolase</keyword>
<dbReference type="Pfam" id="PF00665">
    <property type="entry name" value="rve"/>
    <property type="match status" value="1"/>
</dbReference>
<dbReference type="Gene3D" id="1.10.340.70">
    <property type="match status" value="1"/>
</dbReference>
<keyword evidence="11" id="KW-1185">Reference proteome</keyword>
<feature type="compositionally biased region" description="Pro residues" evidence="7">
    <location>
        <begin position="194"/>
        <end position="203"/>
    </location>
</feature>
<accession>A0A7J0G348</accession>
<keyword evidence="2" id="KW-0548">Nucleotidyltransferase</keyword>
<dbReference type="InterPro" id="IPR036397">
    <property type="entry name" value="RNaseH_sf"/>
</dbReference>
<dbReference type="InterPro" id="IPR041373">
    <property type="entry name" value="RT_RNaseH"/>
</dbReference>
<dbReference type="Gene3D" id="3.30.420.10">
    <property type="entry name" value="Ribonuclease H-like superfamily/Ribonuclease H"/>
    <property type="match status" value="2"/>
</dbReference>
<feature type="region of interest" description="Disordered" evidence="7">
    <location>
        <begin position="53"/>
        <end position="73"/>
    </location>
</feature>
<sequence>MDFVPCAGFQNINLAKPLRLLHVACRPSTAPELVAHDLFGGCLSPNPLDRGKTSPWDLAKSSPLSSPEPPSECSSARQELGYCLLLAIGRASEVQYRGDRAILTVGCLPRFIPQQFGAVCGKESSQSSMHLRSRNLPRPSASSPPGNRSHLMANSGQAPDLEGLHREIHDMAEQMRIMNENNGRLIQLLATANPPLPAAPPVPDIERSRHSNRSGDRSQNVSANRVGRGDAKHQARPYVKRVPRNLVKLQPGQEGGGVLTEATISGHGISLPHKRFEIWTPDSTPSILGRMLQNRQKNASHLFTVHQKETESLKDFVKRFNQAILEVEDPSDKVIIMAMMEGLRPDPLFDSLSKNVPETLSALQSKADKKEEYGDNRPTAGNIQTIHGGFGSGGCSTSSRKRHARSAFRLAEEEIYNLSSPYVGDQPPITFSNDDLRGLHLPHDDALVVSAVIANFNVQRILIDNGSSADILFVSAFEKNENFIMVDCPSPYNAILGRPTLGGIKAITSTYHLKFRPLNSNYKTWAATQSCSEMKWSNSPWQTPRETNNTQPLEEVVPISIHPDYPDRHIMIGTELADELRSTLVNFLKKNYDVFAWSQGDVPSIDPEIAMHKLFTNPESSPVRQKRRKFAPERLKVIEDEVDKLIRANIVREAHYPDWLANVVVAPKKKREMEGVCRFHRPQQGLPKRQSKCTLLTFEKTSFITERGLYCYKVMPFGLKNAGATYQRLVNKMFKEQIGKTMEVYIDDMLVKSIRSSDHIAHLEEAFSILRRHRMMLNPSKCIFGVSSGKFLGFLVTKRGIEVNPDQIQALIAMSSPRNIREVQQLTGRVAALNRFVSKSADKCLPFFRILRKSQAFQWNEESENAFQQLKEYLGSPPFTHSPHHRRRPLLIFIHLAHREARYPKIEKLAYALMIAARKLRHYFQAHPIIVLTDQPLKHILQRPDTSGRLLKWSVELSEFHIEYKPRTAIKAQALADFIVESTHEDTPQPETPPPEAGIPKEPTSAKDLAHWILFVDGSSNQHGCGAGLVIQAPSGEQMEYAIRMGFKATNNEAEYEALLAGLRVATELGAQSLDIFSDSQLVVNQVQWEYLAKDARMIAYLDELAQALGSPTQILQTEESPTWMDEIVDYLQEGTLPTDKLQARRLQYRSARFCIFKGRLYKRSFSGPLLKCLQPEEAEYVLKEIHEGICGNHSGARSLARKTIRQGYFWPTIERDAAMYTKKCDKCQRFTIVSHLPHTEMVPMSSPWPFAQWGIDILGPLPQAPLQRKFLIVPIDYFTKWIEAQPLAKITEKNTRDFVWKYLVCRFGIPKVIISDNARQFDNDKFRTFCSDLAISHHFSSPGHPQANGQVEVTNRTILRNLKARLDRSKSEWAEDLPSILWAYHTTSRIPTGETPYSMVFGTKSVIPVEIGMPSFRTSNFDEEESNGAELKLNLDLLEEKKRKGRTTPSSLQKPSRQIL</sequence>
<dbReference type="Pfam" id="PF00078">
    <property type="entry name" value="RVT_1"/>
    <property type="match status" value="1"/>
</dbReference>
<dbReference type="SUPFAM" id="SSF56672">
    <property type="entry name" value="DNA/RNA polymerases"/>
    <property type="match status" value="1"/>
</dbReference>
<feature type="region of interest" description="Disordered" evidence="7">
    <location>
        <begin position="983"/>
        <end position="1002"/>
    </location>
</feature>
<dbReference type="InterPro" id="IPR001584">
    <property type="entry name" value="Integrase_cat-core"/>
</dbReference>
<dbReference type="Gene3D" id="3.30.70.270">
    <property type="match status" value="2"/>
</dbReference>
<evidence type="ECO:0000259" key="8">
    <source>
        <dbReference type="PROSITE" id="PS50879"/>
    </source>
</evidence>
<dbReference type="Pfam" id="PF17917">
    <property type="entry name" value="RT_RNaseH"/>
    <property type="match status" value="1"/>
</dbReference>
<evidence type="ECO:0000256" key="6">
    <source>
        <dbReference type="ARBA" id="ARBA00022918"/>
    </source>
</evidence>
<dbReference type="PROSITE" id="PS50994">
    <property type="entry name" value="INTEGRASE"/>
    <property type="match status" value="1"/>
</dbReference>
<evidence type="ECO:0000256" key="7">
    <source>
        <dbReference type="SAM" id="MobiDB-lite"/>
    </source>
</evidence>
<dbReference type="PROSITE" id="PS50879">
    <property type="entry name" value="RNASE_H_1"/>
    <property type="match status" value="1"/>
</dbReference>
<evidence type="ECO:0000256" key="3">
    <source>
        <dbReference type="ARBA" id="ARBA00022722"/>
    </source>
</evidence>
<dbReference type="GO" id="GO:0015074">
    <property type="term" value="P:DNA integration"/>
    <property type="evidence" value="ECO:0007669"/>
    <property type="project" value="InterPro"/>
</dbReference>
<name>A0A7J0G348_9ERIC</name>
<keyword evidence="4" id="KW-0255">Endonuclease</keyword>
<dbReference type="PANTHER" id="PTHR48475:SF2">
    <property type="entry name" value="RIBONUCLEASE H"/>
    <property type="match status" value="1"/>
</dbReference>
<keyword evidence="3" id="KW-0540">Nuclease</keyword>
<feature type="compositionally biased region" description="Basic and acidic residues" evidence="7">
    <location>
        <begin position="366"/>
        <end position="375"/>
    </location>
</feature>
<dbReference type="InterPro" id="IPR002156">
    <property type="entry name" value="RNaseH_domain"/>
</dbReference>
<evidence type="ECO:0000256" key="2">
    <source>
        <dbReference type="ARBA" id="ARBA00022695"/>
    </source>
</evidence>
<dbReference type="InterPro" id="IPR012337">
    <property type="entry name" value="RNaseH-like_sf"/>
</dbReference>
<dbReference type="GO" id="GO:0003676">
    <property type="term" value="F:nucleic acid binding"/>
    <property type="evidence" value="ECO:0007669"/>
    <property type="project" value="InterPro"/>
</dbReference>
<reference evidence="10 11" key="1">
    <citation type="submission" date="2019-07" db="EMBL/GenBank/DDBJ databases">
        <title>De Novo Assembly of kiwifruit Actinidia rufa.</title>
        <authorList>
            <person name="Sugita-Konishi S."/>
            <person name="Sato K."/>
            <person name="Mori E."/>
            <person name="Abe Y."/>
            <person name="Kisaki G."/>
            <person name="Hamano K."/>
            <person name="Suezawa K."/>
            <person name="Otani M."/>
            <person name="Fukuda T."/>
            <person name="Manabe T."/>
            <person name="Gomi K."/>
            <person name="Tabuchi M."/>
            <person name="Akimitsu K."/>
            <person name="Kataoka I."/>
        </authorList>
    </citation>
    <scope>NUCLEOTIDE SEQUENCE [LARGE SCALE GENOMIC DNA]</scope>
    <source>
        <strain evidence="11">cv. Fuchu</strain>
    </source>
</reference>
<dbReference type="PANTHER" id="PTHR48475">
    <property type="entry name" value="RIBONUCLEASE H"/>
    <property type="match status" value="1"/>
</dbReference>
<evidence type="ECO:0000256" key="5">
    <source>
        <dbReference type="ARBA" id="ARBA00022801"/>
    </source>
</evidence>
<dbReference type="CDD" id="cd09279">
    <property type="entry name" value="RNase_HI_like"/>
    <property type="match status" value="1"/>
</dbReference>
<dbReference type="OrthoDB" id="101614at2759"/>
<dbReference type="CDD" id="cd01647">
    <property type="entry name" value="RT_LTR"/>
    <property type="match status" value="1"/>
</dbReference>